<dbReference type="AlphaFoldDB" id="A0A5B7JC05"/>
<protein>
    <submittedName>
        <fullName evidence="1">Uncharacterized protein</fullName>
    </submittedName>
</protein>
<keyword evidence="2" id="KW-1185">Reference proteome</keyword>
<evidence type="ECO:0000313" key="1">
    <source>
        <dbReference type="EMBL" id="MPC95491.1"/>
    </source>
</evidence>
<dbReference type="EMBL" id="VSRR010102428">
    <property type="protein sequence ID" value="MPC95491.1"/>
    <property type="molecule type" value="Genomic_DNA"/>
</dbReference>
<proteinExistence type="predicted"/>
<reference evidence="1 2" key="1">
    <citation type="submission" date="2019-05" db="EMBL/GenBank/DDBJ databases">
        <title>Another draft genome of Portunus trituberculatus and its Hox gene families provides insights of decapod evolution.</title>
        <authorList>
            <person name="Jeong J.-H."/>
            <person name="Song I."/>
            <person name="Kim S."/>
            <person name="Choi T."/>
            <person name="Kim D."/>
            <person name="Ryu S."/>
            <person name="Kim W."/>
        </authorList>
    </citation>
    <scope>NUCLEOTIDE SEQUENCE [LARGE SCALE GENOMIC DNA]</scope>
    <source>
        <tissue evidence="1">Muscle</tissue>
    </source>
</reference>
<gene>
    <name evidence="1" type="ORF">E2C01_090705</name>
</gene>
<accession>A0A5B7JC05</accession>
<dbReference type="Proteomes" id="UP000324222">
    <property type="component" value="Unassembled WGS sequence"/>
</dbReference>
<sequence length="83" mass="9410">MKGGIAIKKVSRPPLPAIRASLGYQKNHIHFLKVDINGDEWSVMEKYALRMFPRARPRRAGDGGKHRALLCFAFNVVFEVESD</sequence>
<evidence type="ECO:0000313" key="2">
    <source>
        <dbReference type="Proteomes" id="UP000324222"/>
    </source>
</evidence>
<name>A0A5B7JC05_PORTR</name>
<organism evidence="1 2">
    <name type="scientific">Portunus trituberculatus</name>
    <name type="common">Swimming crab</name>
    <name type="synonym">Neptunus trituberculatus</name>
    <dbReference type="NCBI Taxonomy" id="210409"/>
    <lineage>
        <taxon>Eukaryota</taxon>
        <taxon>Metazoa</taxon>
        <taxon>Ecdysozoa</taxon>
        <taxon>Arthropoda</taxon>
        <taxon>Crustacea</taxon>
        <taxon>Multicrustacea</taxon>
        <taxon>Malacostraca</taxon>
        <taxon>Eumalacostraca</taxon>
        <taxon>Eucarida</taxon>
        <taxon>Decapoda</taxon>
        <taxon>Pleocyemata</taxon>
        <taxon>Brachyura</taxon>
        <taxon>Eubrachyura</taxon>
        <taxon>Portunoidea</taxon>
        <taxon>Portunidae</taxon>
        <taxon>Portuninae</taxon>
        <taxon>Portunus</taxon>
    </lineage>
</organism>
<comment type="caution">
    <text evidence="1">The sequence shown here is derived from an EMBL/GenBank/DDBJ whole genome shotgun (WGS) entry which is preliminary data.</text>
</comment>